<reference evidence="1 2" key="1">
    <citation type="submission" date="2019-10" db="EMBL/GenBank/DDBJ databases">
        <title>Whole genome shotgun sequence of Streptomyces angustmyceticus NBRC 3934.</title>
        <authorList>
            <person name="Hosoyama A."/>
            <person name="Ichikawa N."/>
            <person name="Kimura A."/>
            <person name="Kitahashi Y."/>
            <person name="Komaki H."/>
            <person name="Uohara A."/>
        </authorList>
    </citation>
    <scope>NUCLEOTIDE SEQUENCE [LARGE SCALE GENOMIC DNA]</scope>
    <source>
        <strain evidence="1 2">NBRC 3934</strain>
    </source>
</reference>
<sequence length="68" mass="7081">MNCYDCATSDASAAAVAICRNCGAALCDRHAWAAPQTVVRVQGVGQSTMPEPARRIVCTVCRGATQPV</sequence>
<protein>
    <recommendedName>
        <fullName evidence="3">DUF2180 family protein</fullName>
    </recommendedName>
</protein>
<evidence type="ECO:0000313" key="1">
    <source>
        <dbReference type="EMBL" id="GES32440.1"/>
    </source>
</evidence>
<dbReference type="Pfam" id="PF09947">
    <property type="entry name" value="DUF2180"/>
    <property type="match status" value="1"/>
</dbReference>
<dbReference type="OrthoDB" id="4244404at2"/>
<gene>
    <name evidence="1" type="ORF">San01_49270</name>
</gene>
<comment type="caution">
    <text evidence="1">The sequence shown here is derived from an EMBL/GenBank/DDBJ whole genome shotgun (WGS) entry which is preliminary data.</text>
</comment>
<dbReference type="GeneID" id="96756118"/>
<dbReference type="InterPro" id="IPR017211">
    <property type="entry name" value="UCP037465_Znf"/>
</dbReference>
<proteinExistence type="predicted"/>
<keyword evidence="2" id="KW-1185">Reference proteome</keyword>
<dbReference type="EMBL" id="BLAG01000014">
    <property type="protein sequence ID" value="GES32440.1"/>
    <property type="molecule type" value="Genomic_DNA"/>
</dbReference>
<evidence type="ECO:0008006" key="3">
    <source>
        <dbReference type="Google" id="ProtNLM"/>
    </source>
</evidence>
<dbReference type="RefSeq" id="WP_086718703.1">
    <property type="nucleotide sequence ID" value="NZ_BLAG01000014.1"/>
</dbReference>
<evidence type="ECO:0000313" key="2">
    <source>
        <dbReference type="Proteomes" id="UP000325598"/>
    </source>
</evidence>
<dbReference type="Proteomes" id="UP000325598">
    <property type="component" value="Unassembled WGS sequence"/>
</dbReference>
<accession>A0A5J4LLJ2</accession>
<organism evidence="1 2">
    <name type="scientific">Streptomyces angustmyceticus</name>
    <dbReference type="NCBI Taxonomy" id="285578"/>
    <lineage>
        <taxon>Bacteria</taxon>
        <taxon>Bacillati</taxon>
        <taxon>Actinomycetota</taxon>
        <taxon>Actinomycetes</taxon>
        <taxon>Kitasatosporales</taxon>
        <taxon>Streptomycetaceae</taxon>
        <taxon>Streptomyces</taxon>
    </lineage>
</organism>
<dbReference type="AlphaFoldDB" id="A0A5J4LLJ2"/>
<name>A0A5J4LLJ2_9ACTN</name>